<dbReference type="Proteomes" id="UP000233551">
    <property type="component" value="Unassembled WGS sequence"/>
</dbReference>
<comment type="caution">
    <text evidence="1">The sequence shown here is derived from an EMBL/GenBank/DDBJ whole genome shotgun (WGS) entry which is preliminary data.</text>
</comment>
<evidence type="ECO:0000313" key="2">
    <source>
        <dbReference type="Proteomes" id="UP000233551"/>
    </source>
</evidence>
<name>A0A2I0I5Z4_PUNGR</name>
<accession>A0A2I0I5Z4</accession>
<evidence type="ECO:0000313" key="1">
    <source>
        <dbReference type="EMBL" id="PKI39424.1"/>
    </source>
</evidence>
<keyword evidence="2" id="KW-1185">Reference proteome</keyword>
<protein>
    <submittedName>
        <fullName evidence="1">Uncharacterized protein</fullName>
    </submittedName>
</protein>
<organism evidence="1 2">
    <name type="scientific">Punica granatum</name>
    <name type="common">Pomegranate</name>
    <dbReference type="NCBI Taxonomy" id="22663"/>
    <lineage>
        <taxon>Eukaryota</taxon>
        <taxon>Viridiplantae</taxon>
        <taxon>Streptophyta</taxon>
        <taxon>Embryophyta</taxon>
        <taxon>Tracheophyta</taxon>
        <taxon>Spermatophyta</taxon>
        <taxon>Magnoliopsida</taxon>
        <taxon>eudicotyledons</taxon>
        <taxon>Gunneridae</taxon>
        <taxon>Pentapetalae</taxon>
        <taxon>rosids</taxon>
        <taxon>malvids</taxon>
        <taxon>Myrtales</taxon>
        <taxon>Lythraceae</taxon>
        <taxon>Punica</taxon>
    </lineage>
</organism>
<proteinExistence type="predicted"/>
<sequence length="117" mass="13113">MEWCHDYYCWEERTGERVPNAKGLKSQEHSCGEREHPQFSDHKLINQRRKWARDRIFIPTCTLGPHGDFFLNNPNPILSSTSDPTAVGSHLSFLPPMTAADHGDNSFAVGSGTAITS</sequence>
<dbReference type="AlphaFoldDB" id="A0A2I0I5Z4"/>
<gene>
    <name evidence="1" type="ORF">CRG98_040182</name>
</gene>
<reference evidence="1 2" key="1">
    <citation type="submission" date="2017-11" db="EMBL/GenBank/DDBJ databases">
        <title>De-novo sequencing of pomegranate (Punica granatum L.) genome.</title>
        <authorList>
            <person name="Akparov Z."/>
            <person name="Amiraslanov A."/>
            <person name="Hajiyeva S."/>
            <person name="Abbasov M."/>
            <person name="Kaur K."/>
            <person name="Hamwieh A."/>
            <person name="Solovyev V."/>
            <person name="Salamov A."/>
            <person name="Braich B."/>
            <person name="Kosarev P."/>
            <person name="Mahmoud A."/>
            <person name="Hajiyev E."/>
            <person name="Babayeva S."/>
            <person name="Izzatullayeva V."/>
            <person name="Mammadov A."/>
            <person name="Mammadov A."/>
            <person name="Sharifova S."/>
            <person name="Ojaghi J."/>
            <person name="Eynullazada K."/>
            <person name="Bayramov B."/>
            <person name="Abdulazimova A."/>
            <person name="Shahmuradov I."/>
        </authorList>
    </citation>
    <scope>NUCLEOTIDE SEQUENCE [LARGE SCALE GENOMIC DNA]</scope>
    <source>
        <strain evidence="2">cv. AG2017</strain>
        <tissue evidence="1">Leaf</tissue>
    </source>
</reference>
<dbReference type="EMBL" id="PGOL01003812">
    <property type="protein sequence ID" value="PKI39424.1"/>
    <property type="molecule type" value="Genomic_DNA"/>
</dbReference>